<comment type="similarity">
    <text evidence="1">Belongs to the bacterial ribosomal protein bL27 family.</text>
</comment>
<accession>A0A1G2RF72</accession>
<dbReference type="AlphaFoldDB" id="A0A1G2RF72"/>
<dbReference type="Pfam" id="PF01016">
    <property type="entry name" value="Ribosomal_L27"/>
    <property type="match status" value="1"/>
</dbReference>
<dbReference type="GO" id="GO:0022625">
    <property type="term" value="C:cytosolic large ribosomal subunit"/>
    <property type="evidence" value="ECO:0007669"/>
    <property type="project" value="TreeGrafter"/>
</dbReference>
<dbReference type="EMBL" id="MHUC01000022">
    <property type="protein sequence ID" value="OHA70711.1"/>
    <property type="molecule type" value="Genomic_DNA"/>
</dbReference>
<proteinExistence type="inferred from homology"/>
<dbReference type="SUPFAM" id="SSF110324">
    <property type="entry name" value="Ribosomal L27 protein-like"/>
    <property type="match status" value="1"/>
</dbReference>
<sequence length="92" mass="10078">MAKTKATGATKLGRDSRPQYLGVKLFGGQQAKVGSIIVRQRGTKFMPGKNVARSGDDSLYALRVGTVRFQTKRKKKFDGSQRIAKIVHVDLG</sequence>
<evidence type="ECO:0000256" key="2">
    <source>
        <dbReference type="ARBA" id="ARBA00022980"/>
    </source>
</evidence>
<dbReference type="NCBIfam" id="TIGR00062">
    <property type="entry name" value="L27"/>
    <property type="match status" value="1"/>
</dbReference>
<dbReference type="PRINTS" id="PR00063">
    <property type="entry name" value="RIBOSOMALL27"/>
</dbReference>
<evidence type="ECO:0000256" key="3">
    <source>
        <dbReference type="ARBA" id="ARBA00023274"/>
    </source>
</evidence>
<keyword evidence="3" id="KW-0687">Ribonucleoprotein</keyword>
<reference evidence="6 7" key="1">
    <citation type="journal article" date="2016" name="Nat. Commun.">
        <title>Thousands of microbial genomes shed light on interconnected biogeochemical processes in an aquifer system.</title>
        <authorList>
            <person name="Anantharaman K."/>
            <person name="Brown C.T."/>
            <person name="Hug L.A."/>
            <person name="Sharon I."/>
            <person name="Castelle C.J."/>
            <person name="Probst A.J."/>
            <person name="Thomas B.C."/>
            <person name="Singh A."/>
            <person name="Wilkins M.J."/>
            <person name="Karaoz U."/>
            <person name="Brodie E.L."/>
            <person name="Williams K.H."/>
            <person name="Hubbard S.S."/>
            <person name="Banfield J.F."/>
        </authorList>
    </citation>
    <scope>NUCLEOTIDE SEQUENCE [LARGE SCALE GENOMIC DNA]</scope>
</reference>
<evidence type="ECO:0000256" key="4">
    <source>
        <dbReference type="ARBA" id="ARBA00035175"/>
    </source>
</evidence>
<gene>
    <name evidence="6" type="ORF">A3F15_02325</name>
</gene>
<evidence type="ECO:0000313" key="6">
    <source>
        <dbReference type="EMBL" id="OHA70711.1"/>
    </source>
</evidence>
<dbReference type="PROSITE" id="PS00831">
    <property type="entry name" value="RIBOSOMAL_L27"/>
    <property type="match status" value="1"/>
</dbReference>
<evidence type="ECO:0000256" key="1">
    <source>
        <dbReference type="ARBA" id="ARBA00010797"/>
    </source>
</evidence>
<dbReference type="InterPro" id="IPR018261">
    <property type="entry name" value="Ribosomal_bL27_CS"/>
</dbReference>
<evidence type="ECO:0000256" key="5">
    <source>
        <dbReference type="ARBA" id="ARBA00035477"/>
    </source>
</evidence>
<dbReference type="InterPro" id="IPR001684">
    <property type="entry name" value="Ribosomal_bL27"/>
</dbReference>
<protein>
    <recommendedName>
        <fullName evidence="4">Large ribosomal subunit protein bL27</fullName>
    </recommendedName>
    <alternativeName>
        <fullName evidence="5">50S ribosomal protein L27</fullName>
    </alternativeName>
</protein>
<dbReference type="Gene3D" id="2.40.50.100">
    <property type="match status" value="1"/>
</dbReference>
<name>A0A1G2RF72_9BACT</name>
<keyword evidence="2 6" id="KW-0689">Ribosomal protein</keyword>
<dbReference type="PANTHER" id="PTHR15893">
    <property type="entry name" value="RIBOSOMAL PROTEIN L27"/>
    <property type="match status" value="1"/>
</dbReference>
<dbReference type="PANTHER" id="PTHR15893:SF0">
    <property type="entry name" value="LARGE RIBOSOMAL SUBUNIT PROTEIN BL27M"/>
    <property type="match status" value="1"/>
</dbReference>
<dbReference type="Proteomes" id="UP000177078">
    <property type="component" value="Unassembled WGS sequence"/>
</dbReference>
<dbReference type="GO" id="GO:0006412">
    <property type="term" value="P:translation"/>
    <property type="evidence" value="ECO:0007669"/>
    <property type="project" value="InterPro"/>
</dbReference>
<dbReference type="GO" id="GO:0003735">
    <property type="term" value="F:structural constituent of ribosome"/>
    <property type="evidence" value="ECO:0007669"/>
    <property type="project" value="InterPro"/>
</dbReference>
<evidence type="ECO:0000313" key="7">
    <source>
        <dbReference type="Proteomes" id="UP000177078"/>
    </source>
</evidence>
<comment type="caution">
    <text evidence="6">The sequence shown here is derived from an EMBL/GenBank/DDBJ whole genome shotgun (WGS) entry which is preliminary data.</text>
</comment>
<organism evidence="6 7">
    <name type="scientific">Candidatus Wildermuthbacteria bacterium RIFCSPHIGHO2_12_FULL_40_12</name>
    <dbReference type="NCBI Taxonomy" id="1802457"/>
    <lineage>
        <taxon>Bacteria</taxon>
        <taxon>Candidatus Wildermuthiibacteriota</taxon>
    </lineage>
</organism>
<dbReference type="FunFam" id="2.40.50.100:FF:000020">
    <property type="entry name" value="50S ribosomal protein L27"/>
    <property type="match status" value="1"/>
</dbReference>
<dbReference type="STRING" id="1802457.A3F15_02325"/>